<dbReference type="Gene3D" id="2.60.40.10">
    <property type="entry name" value="Immunoglobulins"/>
    <property type="match status" value="10"/>
</dbReference>
<feature type="region of interest" description="Disordered" evidence="1">
    <location>
        <begin position="2898"/>
        <end position="2920"/>
    </location>
</feature>
<feature type="domain" description="DUF11" evidence="3">
    <location>
        <begin position="642"/>
        <end position="760"/>
    </location>
</feature>
<keyword evidence="2" id="KW-0812">Transmembrane</keyword>
<dbReference type="InterPro" id="IPR008966">
    <property type="entry name" value="Adhesion_dom_sf"/>
</dbReference>
<comment type="caution">
    <text evidence="4">The sequence shown here is derived from an EMBL/GenBank/DDBJ whole genome shotgun (WGS) entry which is preliminary data.</text>
</comment>
<feature type="domain" description="DUF11" evidence="3">
    <location>
        <begin position="3788"/>
        <end position="3905"/>
    </location>
</feature>
<keyword evidence="2" id="KW-1133">Transmembrane helix</keyword>
<dbReference type="Gene3D" id="2.60.40.740">
    <property type="match status" value="1"/>
</dbReference>
<feature type="region of interest" description="Disordered" evidence="1">
    <location>
        <begin position="976"/>
        <end position="1007"/>
    </location>
</feature>
<feature type="domain" description="DUF11" evidence="3">
    <location>
        <begin position="3289"/>
        <end position="3401"/>
    </location>
</feature>
<feature type="domain" description="DUF11" evidence="3">
    <location>
        <begin position="1396"/>
        <end position="1514"/>
    </location>
</feature>
<dbReference type="GO" id="GO:0005975">
    <property type="term" value="P:carbohydrate metabolic process"/>
    <property type="evidence" value="ECO:0007669"/>
    <property type="project" value="UniProtKB-ARBA"/>
</dbReference>
<feature type="domain" description="DUF11" evidence="3">
    <location>
        <begin position="892"/>
        <end position="1010"/>
    </location>
</feature>
<accession>A0A2R7YTS8</accession>
<feature type="domain" description="DUF11" evidence="3">
    <location>
        <begin position="3042"/>
        <end position="3154"/>
    </location>
</feature>
<dbReference type="OrthoDB" id="5240561at2"/>
<feature type="domain" description="DUF11" evidence="3">
    <location>
        <begin position="2170"/>
        <end position="2290"/>
    </location>
</feature>
<protein>
    <recommendedName>
        <fullName evidence="3">DUF11 domain-containing protein</fullName>
    </recommendedName>
</protein>
<feature type="compositionally biased region" description="Polar residues" evidence="1">
    <location>
        <begin position="1248"/>
        <end position="1267"/>
    </location>
</feature>
<feature type="compositionally biased region" description="Polar residues" evidence="1">
    <location>
        <begin position="1366"/>
        <end position="1389"/>
    </location>
</feature>
<gene>
    <name evidence="4" type="ORF">C7S10_17020</name>
</gene>
<feature type="domain" description="DUF11" evidence="3">
    <location>
        <begin position="1917"/>
        <end position="2035"/>
    </location>
</feature>
<feature type="compositionally biased region" description="Low complexity" evidence="1">
    <location>
        <begin position="868"/>
        <end position="884"/>
    </location>
</feature>
<dbReference type="NCBIfam" id="TIGR01451">
    <property type="entry name" value="B_ant_repeat"/>
    <property type="match status" value="23"/>
</dbReference>
<feature type="region of interest" description="Disordered" evidence="1">
    <location>
        <begin position="1106"/>
        <end position="1162"/>
    </location>
</feature>
<feature type="region of interest" description="Disordered" evidence="1">
    <location>
        <begin position="3259"/>
        <end position="3289"/>
    </location>
</feature>
<feature type="compositionally biased region" description="Low complexity" evidence="1">
    <location>
        <begin position="3020"/>
        <end position="3036"/>
    </location>
</feature>
<feature type="domain" description="DUF11" evidence="3">
    <location>
        <begin position="2043"/>
        <end position="2161"/>
    </location>
</feature>
<feature type="domain" description="DUF11" evidence="3">
    <location>
        <begin position="1521"/>
        <end position="1638"/>
    </location>
</feature>
<feature type="compositionally biased region" description="Polar residues" evidence="1">
    <location>
        <begin position="1489"/>
        <end position="1515"/>
    </location>
</feature>
<organism evidence="4 5">
    <name type="scientific">Nocardioides currus</name>
    <dbReference type="NCBI Taxonomy" id="2133958"/>
    <lineage>
        <taxon>Bacteria</taxon>
        <taxon>Bacillati</taxon>
        <taxon>Actinomycetota</taxon>
        <taxon>Actinomycetes</taxon>
        <taxon>Propionibacteriales</taxon>
        <taxon>Nocardioidaceae</taxon>
        <taxon>Nocardioides</taxon>
    </lineage>
</organism>
<dbReference type="InterPro" id="IPR047589">
    <property type="entry name" value="DUF11_rpt"/>
</dbReference>
<feature type="compositionally biased region" description="Polar residues" evidence="1">
    <location>
        <begin position="987"/>
        <end position="997"/>
    </location>
</feature>
<feature type="compositionally biased region" description="Low complexity" evidence="1">
    <location>
        <begin position="3635"/>
        <end position="3660"/>
    </location>
</feature>
<feature type="region of interest" description="Disordered" evidence="1">
    <location>
        <begin position="1482"/>
        <end position="1515"/>
    </location>
</feature>
<feature type="region of interest" description="Disordered" evidence="1">
    <location>
        <begin position="1366"/>
        <end position="1390"/>
    </location>
</feature>
<feature type="domain" description="DUF11" evidence="3">
    <location>
        <begin position="768"/>
        <end position="884"/>
    </location>
</feature>
<evidence type="ECO:0000313" key="5">
    <source>
        <dbReference type="Proteomes" id="UP000244867"/>
    </source>
</evidence>
<feature type="domain" description="DUF11" evidence="3">
    <location>
        <begin position="1146"/>
        <end position="1265"/>
    </location>
</feature>
<feature type="region of interest" description="Disordered" evidence="1">
    <location>
        <begin position="2643"/>
        <end position="2664"/>
    </location>
</feature>
<feature type="region of interest" description="Disordered" evidence="1">
    <location>
        <begin position="1889"/>
        <end position="1914"/>
    </location>
</feature>
<feature type="region of interest" description="Disordered" evidence="1">
    <location>
        <begin position="3506"/>
        <end position="3536"/>
    </location>
</feature>
<feature type="domain" description="DUF11" evidence="3">
    <location>
        <begin position="1019"/>
        <end position="1138"/>
    </location>
</feature>
<feature type="region of interest" description="Disordered" evidence="1">
    <location>
        <begin position="1617"/>
        <end position="1640"/>
    </location>
</feature>
<feature type="domain" description="DUF11" evidence="3">
    <location>
        <begin position="2671"/>
        <end position="2787"/>
    </location>
</feature>
<dbReference type="PANTHER" id="PTHR34819:SF3">
    <property type="entry name" value="CELL SURFACE PROTEIN"/>
    <property type="match status" value="1"/>
</dbReference>
<evidence type="ECO:0000259" key="3">
    <source>
        <dbReference type="Pfam" id="PF01345"/>
    </source>
</evidence>
<name>A0A2R7YTS8_9ACTN</name>
<evidence type="ECO:0000313" key="4">
    <source>
        <dbReference type="EMBL" id="PUA79781.1"/>
    </source>
</evidence>
<sequence>MAPHARPTSVMSVLRAAAALLMVVMGLALVVIVPASPADAAVIRPFTEVYSAQTNGSLQVTGNTVMTCGTATNCAQTQSGAVAGSNNNFTMSFLDVDSDATTTRSSSANLTIPTGARVLYAGLFWGAARTAGTGGTAATGTVGNIKFRAPGAAGYTTLSAGQVDNQTSATNDYSAYRDVTSIVQGAGAGTYWGADIAAATGADRYAGWSLVVAIEDPSAPLRDLSVFSGYATVTGTEVVDTSISGFLAPPSGAVGAKFGTVTYEGDQGITGDYFQVNSSRLADAQSPSANFFGSRVTVGGANLTNRNPASLNNLGIDAKVVDAPGVIPNGATSASLRFASTGDFYYPAALTTQIDLYAPTIQGTKTATNLSGNSPAKTGDVLEYAMTFSNTGDDAAINSVITDVVPPNTTYVPGSMRITAGGNQGAKTDAAGDDQAEYDAASRTVRVRVGQTATASAGGRLAPANTTTVTFQTRVDSAAAGTTLSNSALLSYRAETIGRDYTYRTADVLTPVADEADVSITKTAAPEPVTAGNQITYTLTARNAGPTAASGVSVVDTLPTGATYVSSNPSTGTCAVNGQTLTCDLGTVASGAAPTITVVVRVPPDSDATSLTNVARVSATTSDPNPANNTASVSTTVNRQADLSLTKSVSPANPVPGTDVTYTLVATNNGASRAATVALTDTLPSSLAVRTATTNRGTCTITGNQVSCTAAGLDPGQTMQVVVTAGVPSNATTAALTNNARVGSATPDPNAANNAASATVTPAAPRADLVVTKQAVTSPIVAGRPVQYLVTVTNNGPSDAAAVTLADPVPGSISAISATPTAGTCSVAAGTVTCALGALASGRSVQVTVGGQLAPGATGDLVNAATVSSPTTDPTPGNNTGTSTAPITTSADLAITKTATPRPVIDGAVATYEIVVTNNGPSVARAVSVVDPVPAALTYLGSTSSQGTCTASGTPTQVTCAVGDLPVGASATVTVQARTPGDGSGTGATNTATVSSPTPDPVAGNNSATYVLPTGAQADLVMSKTATPNPVVAGQQVTFRLTARNNGPSQATGVRITDAVSARVTGVAVSSPGADCSATAGNNVSCLLPTLASGADFVVVVTGTVAPGSPTGPLVNDASVTSQTPTDPSPDNNTATATTDVVSSADVSVTKTGPATADAGTNGTWTLQVRNAGPSTATGVVLTDAFPEGVTFVSSTSTPAGTSCTAADRTVTCPIGAIAPGGLVTVTVTGAIASGVPAGTALRDVGGVSSTTPDPTPGNNSAAFTTNATESSDVRIAKSVTPDTMTPGAESVYSLRVTNAGPSDARTVVVTDTLDASLAIREATFEGGTCQVTGQQVTCTRPVLPNGADALVRIRVLVAAGRTAPVSNTGSVTSASDTTPGNNSSTITTPVAPRSDLQIIKLASDAQIAAGEGVTFTLTVVNNGPSAASAVTVADTLPGGLVPATATTPTGSCTVAAQQVDCALGTLQPGAAVTITVVAGSPPAAATGPRTNTATVASSTTDPTPDNNSSSATVTINDRADVSVTKTASSDSVVPGRQVVWTIVFSNAGPSTARNVTVTDRVPDGVTVVSAIHGTVTPCDIAGQLVTCNLGDRLPGQRVVTITGTVASGFAGNTIANTARTDSTTPDPTPGNNSSTVTSPISRLSDLEMIKTISPANPVAGQRVTYTLSVYNNGPSDALNPQLIDQLPSGLTDVVINRPTLQGVPATAECELRPPTDPGTADNPTAPTVFCSGPVFRANLPARVIGSVEATIAPGFTGTLTNTGRVSSDTIDVAAANNESVVSTVIGASADVSITKSVSPANPVPGQPVTWTVTARNAGPSVARNVVVRDDVNDAITGLTATTGATPNPCSVATGNDVTCSLGDLAPGAVVTMTISGGVPPGFTGALDNTATVSSPTDTTPGNNSATATSTTAPAADVSITKSVSPTAPVPGQPVSWTLTVRNTGPSVARNVVVRDDVVDPITGLTATTGATPNPCTVAAGNDVTCSLGDVAPGAVVTVTITGGVPPGFTGALNNTATVASPTDTTPGNNTATTTSNADPRADVSIVKTATPANPVPGRQVTYTLVVTNNGPSVARNVTLDDDANDALTGLTATTGSTPNPCTVAAGNVVACSLGDLAPGASVTVTVAAGVPAGYTGILSNTATIASPTDVTPGNNSSTASGATNPDANVSITKGLSPAAPVPGRDVTYTVVVTNSGPSVARNVTVADDVADVLTGVTATTGATPDPCTVSAGNDVACSLGDLPASGPGSTVVVTITGRLPADFTGDLTNTATVASPTDSTPGNNSATVTGTAAPAADVSITKSLTPATPVPGQAVTYTVTVTNNGPSVARDVLVRDDVDDALTGLTATVPCAVAAGNDVTCDLDDLDVGETVTLTLTGTLPAGFTGALDNTATVASPTDNTPGNNSATANGTAQARADVSITKSLSPTSPVPGAGVTWTVVVANAGPSTARNVVVRDDVVDAITGLTATTGATPNPCTVDPGNDVTCTLGDLAPGGSRTITLSGGLPAGFTGDLVNTATVSSPTDTTPGNNSATATGTAAPNANVGITKTVSPSNPVPGTDVTWTVVVGNTGPSTARNVVVRDDVNDAITGLTATTGATPDPCAVAAANDVTCTLGDLAPGATVVITLAGGVPADFTGQLSNTATVSSPTDTTPGNNSATANPTTLPGADLSIVKTSAPTVPVPGRDISYTVTVTNAGPSVARDVVIADDVDDALTDVTASAPCVVAAGNEVTCEVGDLGVGGVSASVTITITGRVPADFTGRLDNTATVASPTDNNPGNNSSTVTATADPQADVSITKTAAPANPVPGRDQSWTLSVTNVGPSVARQVLVTDDVDDALTGLSATTGTTPDPCAVAAGNAVTCDLGDLGVGETVTVTISGRVPPGFTGALSNTAAVASPTDVTPGNNTSTTNGTADPQADVSITKTATPIDPVPGQDASWTLVVSNGGPSVARNVVVRDDVLDAITDLSATAPCTIAAGNDVTCNLGDLPPGASRTITLTGGLPAGFTGAVDNTATVASPTDNTPGNNTSTTNGTADPQADVSITKTATPIDPVPGRNASWTVTVTNAGPSVARDVVVRDDVLDAITDLSATAPCTIAAGNDVTCNLGDLPPGASRTITLTGGLPAGFTGAVDNTATVASPTDVTPGNNTSTTNGTADPQADVSITKTATPIDPVPGRNASWTVTVTNAGPSVARDVEMTDDVLDDLTGVTATTGTTPNPCTVAADNVVTCDLGDLAPGSSRTITITGAVPADFTGAVDNTATVDSPTDNTPDDNESTTSGTADPQADVAITKTATPVNPVPGQDASWTITVTNAGPSVARQVVVTDDVIDAITGLTATAPCTIAAGNEVTCELGDLDPGDTVTLTLTGGLPDDYTGAVDNTAVVTSPTDVTPGNNSDTTNGTANARADVSITKTADPLDPVPGQDAAWELVVANDGPSVARQVVVTDDVIDALTGVTATTGTTPDPCTVAAGNVVTCELGSLAPGDSVTITISGRLPAGYTGAIDNTATVDSPTDTTPGNNESSTNGTADPQADVSITKTADPIDPVPGQDAAWRVVVTNDGPSVARQVVVTDDVIDALTGVTATTGTTPNPCTVAAGNVVTCELGALDPGDSVTVTVTGRLPAGYTGDIDNTATVTSPTDTTPGNNTATTNGTTSPGADVSITKTADPIDPVPGKAAGWTLTVTNAGPSTARDVVVTDDVIDALTGVTATTGATPNPCAVAAGNVITCELGSLAPGDTVRVTVAGAVPPGFTGAVSNTATVSSPTDSTPGNNTATTDGTAKPTADVSITKTLAPAEPVAGGPVTFTLTVANAGPSTARDVVVADSLIAALGDVSATMTAGGSCAVTGRDVSCRVDTLAPGATETITVRATVAPDFTGDVTNVATVTSSTPDPDQANNSASVTEALGSGSCANARGARVTVCPELEITKVASVAKADPGDKVDFEITVRNLGPSAARDVTVVDELPDELRLVGARIEDGQGRVATKGSTTTATIASLPPGAATTITVVTRLAPDADGAVRNVATASTDLPGGQVESESAGDVVRVTQPDQQDDDGSDGPDKPAPGPGTDDDDDGVLPDTGLGAGLLPLGALSALLVAGGLLLIRRSTRRPARRE</sequence>
<dbReference type="InterPro" id="IPR051172">
    <property type="entry name" value="Chlamydia_OmcB"/>
</dbReference>
<feature type="region of interest" description="Disordered" evidence="1">
    <location>
        <begin position="4030"/>
        <end position="4084"/>
    </location>
</feature>
<dbReference type="PANTHER" id="PTHR34819">
    <property type="entry name" value="LARGE CYSTEINE-RICH PERIPLASMIC PROTEIN OMCB"/>
    <property type="match status" value="1"/>
</dbReference>
<dbReference type="Proteomes" id="UP000244867">
    <property type="component" value="Unassembled WGS sequence"/>
</dbReference>
<feature type="compositionally biased region" description="Low complexity" evidence="1">
    <location>
        <begin position="1899"/>
        <end position="1914"/>
    </location>
</feature>
<evidence type="ECO:0000256" key="2">
    <source>
        <dbReference type="SAM" id="Phobius"/>
    </source>
</evidence>
<feature type="domain" description="DUF11" evidence="3">
    <location>
        <begin position="2546"/>
        <end position="2663"/>
    </location>
</feature>
<dbReference type="InterPro" id="IPR013783">
    <property type="entry name" value="Ig-like_fold"/>
</dbReference>
<feature type="domain" description="DUF11" evidence="3">
    <location>
        <begin position="2921"/>
        <end position="3033"/>
    </location>
</feature>
<feature type="compositionally biased region" description="Polar residues" evidence="1">
    <location>
        <begin position="3757"/>
        <end position="3781"/>
    </location>
</feature>
<feature type="compositionally biased region" description="Polar residues" evidence="1">
    <location>
        <begin position="1889"/>
        <end position="1898"/>
    </location>
</feature>
<feature type="region of interest" description="Disordered" evidence="1">
    <location>
        <begin position="1247"/>
        <end position="1267"/>
    </location>
</feature>
<dbReference type="SUPFAM" id="SSF49401">
    <property type="entry name" value="Bacterial adhesins"/>
    <property type="match status" value="1"/>
</dbReference>
<feature type="region of interest" description="Disordered" evidence="1">
    <location>
        <begin position="867"/>
        <end position="886"/>
    </location>
</feature>
<feature type="region of interest" description="Disordered" evidence="1">
    <location>
        <begin position="3018"/>
        <end position="3042"/>
    </location>
</feature>
<feature type="domain" description="DUF11" evidence="3">
    <location>
        <begin position="2795"/>
        <end position="2912"/>
    </location>
</feature>
<dbReference type="InterPro" id="IPR001434">
    <property type="entry name" value="OmcB-like_DUF11"/>
</dbReference>
<feature type="domain" description="DUF11" evidence="3">
    <location>
        <begin position="3927"/>
        <end position="4030"/>
    </location>
</feature>
<feature type="compositionally biased region" description="Low complexity" evidence="1">
    <location>
        <begin position="1131"/>
        <end position="1150"/>
    </location>
</feature>
<feature type="compositionally biased region" description="Low complexity" evidence="1">
    <location>
        <begin position="2527"/>
        <end position="2541"/>
    </location>
</feature>
<feature type="compositionally biased region" description="Low complexity" evidence="1">
    <location>
        <begin position="3146"/>
        <end position="3157"/>
    </location>
</feature>
<feature type="compositionally biased region" description="Polar residues" evidence="1">
    <location>
        <begin position="1118"/>
        <end position="1130"/>
    </location>
</feature>
<feature type="region of interest" description="Disordered" evidence="1">
    <location>
        <begin position="3755"/>
        <end position="3785"/>
    </location>
</feature>
<dbReference type="EMBL" id="PYXZ01000008">
    <property type="protein sequence ID" value="PUA79781.1"/>
    <property type="molecule type" value="Genomic_DNA"/>
</dbReference>
<feature type="domain" description="DUF11" evidence="3">
    <location>
        <begin position="3410"/>
        <end position="3527"/>
    </location>
</feature>
<evidence type="ECO:0000256" key="1">
    <source>
        <dbReference type="SAM" id="MobiDB-lite"/>
    </source>
</evidence>
<feature type="region of interest" description="Disordered" evidence="1">
    <location>
        <begin position="2145"/>
        <end position="2168"/>
    </location>
</feature>
<keyword evidence="5" id="KW-1185">Reference proteome</keyword>
<feature type="domain" description="DUF11" evidence="3">
    <location>
        <begin position="3662"/>
        <end position="3779"/>
    </location>
</feature>
<feature type="domain" description="DUF11" evidence="3">
    <location>
        <begin position="517"/>
        <end position="634"/>
    </location>
</feature>
<dbReference type="Gene3D" id="2.60.40.1170">
    <property type="entry name" value="Mu homology domain, subdomain B"/>
    <property type="match status" value="2"/>
</dbReference>
<feature type="compositionally biased region" description="Low complexity" evidence="1">
    <location>
        <begin position="2904"/>
        <end position="2915"/>
    </location>
</feature>
<feature type="region of interest" description="Disordered" evidence="1">
    <location>
        <begin position="3632"/>
        <end position="3663"/>
    </location>
</feature>
<feature type="domain" description="DUF11" evidence="3">
    <location>
        <begin position="2419"/>
        <end position="2537"/>
    </location>
</feature>
<feature type="region of interest" description="Disordered" evidence="1">
    <location>
        <begin position="2522"/>
        <end position="2541"/>
    </location>
</feature>
<feature type="transmembrane region" description="Helical" evidence="2">
    <location>
        <begin position="4083"/>
        <end position="4105"/>
    </location>
</feature>
<reference evidence="4 5" key="1">
    <citation type="submission" date="2018-03" db="EMBL/GenBank/DDBJ databases">
        <authorList>
            <person name="Keele B.F."/>
        </authorList>
    </citation>
    <scope>NUCLEOTIDE SEQUENCE [LARGE SCALE GENOMIC DNA]</scope>
    <source>
        <strain evidence="4 5">IB-3</strain>
    </source>
</reference>
<proteinExistence type="predicted"/>
<feature type="domain" description="DUF11" evidence="3">
    <location>
        <begin position="1646"/>
        <end position="1783"/>
    </location>
</feature>
<keyword evidence="2" id="KW-0472">Membrane</keyword>
<feature type="domain" description="DUF11" evidence="3">
    <location>
        <begin position="3163"/>
        <end position="3280"/>
    </location>
</feature>
<feature type="domain" description="DUF11" evidence="3">
    <location>
        <begin position="3536"/>
        <end position="3653"/>
    </location>
</feature>
<feature type="domain" description="DUF11" evidence="3">
    <location>
        <begin position="1273"/>
        <end position="1388"/>
    </location>
</feature>
<feature type="domain" description="DUF11" evidence="3">
    <location>
        <begin position="2298"/>
        <end position="2410"/>
    </location>
</feature>
<feature type="domain" description="DUF11" evidence="3">
    <location>
        <begin position="1791"/>
        <end position="1909"/>
    </location>
</feature>
<feature type="region of interest" description="Disordered" evidence="1">
    <location>
        <begin position="3139"/>
        <end position="3161"/>
    </location>
</feature>
<dbReference type="RefSeq" id="WP_108345644.1">
    <property type="nucleotide sequence ID" value="NZ_PYXZ01000008.1"/>
</dbReference>
<feature type="compositionally biased region" description="Polar residues" evidence="1">
    <location>
        <begin position="3259"/>
        <end position="3271"/>
    </location>
</feature>
<dbReference type="Pfam" id="PF01345">
    <property type="entry name" value="DUF11"/>
    <property type="match status" value="28"/>
</dbReference>